<evidence type="ECO:0000256" key="2">
    <source>
        <dbReference type="SAM" id="Phobius"/>
    </source>
</evidence>
<evidence type="ECO:0000256" key="1">
    <source>
        <dbReference type="SAM" id="Coils"/>
    </source>
</evidence>
<feature type="transmembrane region" description="Helical" evidence="2">
    <location>
        <begin position="12"/>
        <end position="34"/>
    </location>
</feature>
<proteinExistence type="predicted"/>
<gene>
    <name evidence="3" type="ordered locus">Bd1687</name>
</gene>
<accession>Q6MME7</accession>
<dbReference type="AlphaFoldDB" id="Q6MME7"/>
<dbReference type="STRING" id="264462.Bd1687"/>
<feature type="coiled-coil region" evidence="1">
    <location>
        <begin position="154"/>
        <end position="181"/>
    </location>
</feature>
<dbReference type="RefSeq" id="WP_011164159.1">
    <property type="nucleotide sequence ID" value="NC_005363.1"/>
</dbReference>
<keyword evidence="2" id="KW-0812">Transmembrane</keyword>
<name>Q6MME7_BDEBA</name>
<reference evidence="3 4" key="1">
    <citation type="journal article" date="2004" name="Science">
        <title>A predator unmasked: life cycle of Bdellovibrio bacteriovorus from a genomic perspective.</title>
        <authorList>
            <person name="Rendulic S."/>
            <person name="Jagtap P."/>
            <person name="Rosinus A."/>
            <person name="Eppinger M."/>
            <person name="Baar C."/>
            <person name="Lanz C."/>
            <person name="Keller H."/>
            <person name="Lambert C."/>
            <person name="Evans K.J."/>
            <person name="Goesmann A."/>
            <person name="Meyer F."/>
            <person name="Sockett R.E."/>
            <person name="Schuster S.C."/>
        </authorList>
    </citation>
    <scope>NUCLEOTIDE SEQUENCE [LARGE SCALE GENOMIC DNA]</scope>
    <source>
        <strain evidence="4">ATCC 15356 / DSM 50701 / NCIMB 9529 / HD100</strain>
    </source>
</reference>
<dbReference type="EMBL" id="BX842650">
    <property type="protein sequence ID" value="CAE79557.1"/>
    <property type="molecule type" value="Genomic_DNA"/>
</dbReference>
<evidence type="ECO:0000313" key="4">
    <source>
        <dbReference type="Proteomes" id="UP000008080"/>
    </source>
</evidence>
<dbReference type="KEGG" id="bba:Bd1687"/>
<keyword evidence="1" id="KW-0175">Coiled coil</keyword>
<dbReference type="HOGENOM" id="CLU_1021809_0_0_7"/>
<feature type="transmembrane region" description="Helical" evidence="2">
    <location>
        <begin position="238"/>
        <end position="258"/>
    </location>
</feature>
<keyword evidence="4" id="KW-1185">Reference proteome</keyword>
<dbReference type="Proteomes" id="UP000008080">
    <property type="component" value="Chromosome"/>
</dbReference>
<dbReference type="GeneID" id="93012670"/>
<keyword evidence="2" id="KW-0472">Membrane</keyword>
<sequence>MNDNWGKISSKKWIIIVVSFSVALVGYVFAFRYLSENETERVSFAIRSAVEDERDIILLNSFDIKFLSSSASIMSGEMLRRQVGEVVGNTDEMKLLRVALANKGLVDVRGYYDPYKRRYNLFVTRSKDSQRQIGDEIFLLLEKRVNVLFQDRANIEIDTKLAKLRAQEKRLERENVILDELARFNSNQRERLDIKKNILLIRSEIKELLEFKDRTLSIPIFDKVEYVGGVIDYYRKSFIFFLLCFFASSVICIIYVCIPMSELRLKPSNIKS</sequence>
<protein>
    <submittedName>
        <fullName evidence="3">Uncharacterized protein</fullName>
    </submittedName>
</protein>
<evidence type="ECO:0000313" key="3">
    <source>
        <dbReference type="EMBL" id="CAE79557.1"/>
    </source>
</evidence>
<organism evidence="3 4">
    <name type="scientific">Bdellovibrio bacteriovorus (strain ATCC 15356 / DSM 50701 / NCIMB 9529 / HD100)</name>
    <dbReference type="NCBI Taxonomy" id="264462"/>
    <lineage>
        <taxon>Bacteria</taxon>
        <taxon>Pseudomonadati</taxon>
        <taxon>Bdellovibrionota</taxon>
        <taxon>Bdellovibrionia</taxon>
        <taxon>Bdellovibrionales</taxon>
        <taxon>Pseudobdellovibrionaceae</taxon>
        <taxon>Bdellovibrio</taxon>
    </lineage>
</organism>
<keyword evidence="2" id="KW-1133">Transmembrane helix</keyword>